<keyword evidence="5 6" id="KW-0472">Membrane</keyword>
<name>A0A0F9YJA5_9ZZZZ</name>
<dbReference type="EMBL" id="LAZR01000022">
    <property type="protein sequence ID" value="KKO04644.1"/>
    <property type="molecule type" value="Genomic_DNA"/>
</dbReference>
<dbReference type="PROSITE" id="PS50253">
    <property type="entry name" value="COX3"/>
    <property type="match status" value="1"/>
</dbReference>
<dbReference type="CDD" id="cd02865">
    <property type="entry name" value="Heme_Cu_Oxidase_III_2"/>
    <property type="match status" value="1"/>
</dbReference>
<evidence type="ECO:0000256" key="5">
    <source>
        <dbReference type="ARBA" id="ARBA00023136"/>
    </source>
</evidence>
<feature type="transmembrane region" description="Helical" evidence="6">
    <location>
        <begin position="51"/>
        <end position="73"/>
    </location>
</feature>
<feature type="transmembrane region" description="Helical" evidence="6">
    <location>
        <begin position="199"/>
        <end position="223"/>
    </location>
</feature>
<gene>
    <name evidence="8" type="ORF">LCGC14_0084720</name>
</gene>
<dbReference type="Gene3D" id="1.20.120.80">
    <property type="entry name" value="Cytochrome c oxidase, subunit III, four-helix bundle"/>
    <property type="match status" value="1"/>
</dbReference>
<dbReference type="SUPFAM" id="SSF81452">
    <property type="entry name" value="Cytochrome c oxidase subunit III-like"/>
    <property type="match status" value="1"/>
</dbReference>
<dbReference type="Pfam" id="PF00510">
    <property type="entry name" value="COX3"/>
    <property type="match status" value="1"/>
</dbReference>
<evidence type="ECO:0000256" key="4">
    <source>
        <dbReference type="ARBA" id="ARBA00022989"/>
    </source>
</evidence>
<dbReference type="GO" id="GO:0016020">
    <property type="term" value="C:membrane"/>
    <property type="evidence" value="ECO:0007669"/>
    <property type="project" value="UniProtKB-SubCell"/>
</dbReference>
<sequence length="234" mass="25674">MSVILVFLLVMAGFAAWWLSHQRMTAKPWLEQGPLGGFEGSDRSTLPTAKIGLGVFLAVIGALFALFASAYFMRMELSDWRSLPMPGLLWLNTGVLVLSSVALQFSLIAARSDQRDLMRLGLMVGGLAAVIFLIGQLIAWRQLVADGYVLAGNPANSFFYLITGLHGLHIIGGLVALGRTAAGAWGRDRPERLRLNIELCAMYWHFLLVIWLAVFVLLAGWAADFIAVCRQLLI</sequence>
<feature type="domain" description="Heme-copper oxidase subunit III family profile" evidence="7">
    <location>
        <begin position="1"/>
        <end position="223"/>
    </location>
</feature>
<comment type="subcellular location">
    <subcellularLocation>
        <location evidence="1">Membrane</location>
        <topology evidence="1">Multi-pass membrane protein</topology>
    </subcellularLocation>
</comment>
<keyword evidence="3 6" id="KW-0812">Transmembrane</keyword>
<feature type="transmembrane region" description="Helical" evidence="6">
    <location>
        <begin position="120"/>
        <end position="138"/>
    </location>
</feature>
<dbReference type="PANTHER" id="PTHR11403">
    <property type="entry name" value="CYTOCHROME C OXIDASE SUBUNIT III"/>
    <property type="match status" value="1"/>
</dbReference>
<dbReference type="InterPro" id="IPR035973">
    <property type="entry name" value="Cyt_c_oxidase_su3-like_sf"/>
</dbReference>
<dbReference type="GO" id="GO:0019646">
    <property type="term" value="P:aerobic electron transport chain"/>
    <property type="evidence" value="ECO:0007669"/>
    <property type="project" value="InterPro"/>
</dbReference>
<proteinExistence type="inferred from homology"/>
<dbReference type="InterPro" id="IPR013833">
    <property type="entry name" value="Cyt_c_oxidase_su3_a-hlx"/>
</dbReference>
<feature type="transmembrane region" description="Helical" evidence="6">
    <location>
        <begin position="88"/>
        <end position="108"/>
    </location>
</feature>
<reference evidence="8" key="1">
    <citation type="journal article" date="2015" name="Nature">
        <title>Complex archaea that bridge the gap between prokaryotes and eukaryotes.</title>
        <authorList>
            <person name="Spang A."/>
            <person name="Saw J.H."/>
            <person name="Jorgensen S.L."/>
            <person name="Zaremba-Niedzwiedzka K."/>
            <person name="Martijn J."/>
            <person name="Lind A.E."/>
            <person name="van Eijk R."/>
            <person name="Schleper C."/>
            <person name="Guy L."/>
            <person name="Ettema T.J."/>
        </authorList>
    </citation>
    <scope>NUCLEOTIDE SEQUENCE</scope>
</reference>
<evidence type="ECO:0000256" key="3">
    <source>
        <dbReference type="ARBA" id="ARBA00022692"/>
    </source>
</evidence>
<dbReference type="PANTHER" id="PTHR11403:SF10">
    <property type="entry name" value="CYTOCHROME C OXIDASE"/>
    <property type="match status" value="1"/>
</dbReference>
<evidence type="ECO:0000256" key="1">
    <source>
        <dbReference type="ARBA" id="ARBA00004141"/>
    </source>
</evidence>
<comment type="caution">
    <text evidence="8">The sequence shown here is derived from an EMBL/GenBank/DDBJ whole genome shotgun (WGS) entry which is preliminary data.</text>
</comment>
<dbReference type="InterPro" id="IPR024791">
    <property type="entry name" value="Cyt_c/ubiquinol_Oxase_su3"/>
</dbReference>
<evidence type="ECO:0000256" key="2">
    <source>
        <dbReference type="ARBA" id="ARBA00010581"/>
    </source>
</evidence>
<accession>A0A0F9YJA5</accession>
<evidence type="ECO:0000313" key="8">
    <source>
        <dbReference type="EMBL" id="KKO04644.1"/>
    </source>
</evidence>
<protein>
    <recommendedName>
        <fullName evidence="7">Heme-copper oxidase subunit III family profile domain-containing protein</fullName>
    </recommendedName>
</protein>
<comment type="similarity">
    <text evidence="2">Belongs to the cytochrome c oxidase subunit 3 family.</text>
</comment>
<feature type="transmembrane region" description="Helical" evidence="6">
    <location>
        <begin position="158"/>
        <end position="178"/>
    </location>
</feature>
<evidence type="ECO:0000259" key="7">
    <source>
        <dbReference type="PROSITE" id="PS50253"/>
    </source>
</evidence>
<keyword evidence="4 6" id="KW-1133">Transmembrane helix</keyword>
<evidence type="ECO:0000256" key="6">
    <source>
        <dbReference type="SAM" id="Phobius"/>
    </source>
</evidence>
<dbReference type="GO" id="GO:0004129">
    <property type="term" value="F:cytochrome-c oxidase activity"/>
    <property type="evidence" value="ECO:0007669"/>
    <property type="project" value="InterPro"/>
</dbReference>
<dbReference type="InterPro" id="IPR000298">
    <property type="entry name" value="Cyt_c_oxidase-like_su3"/>
</dbReference>
<organism evidence="8">
    <name type="scientific">marine sediment metagenome</name>
    <dbReference type="NCBI Taxonomy" id="412755"/>
    <lineage>
        <taxon>unclassified sequences</taxon>
        <taxon>metagenomes</taxon>
        <taxon>ecological metagenomes</taxon>
    </lineage>
</organism>
<feature type="transmembrane region" description="Helical" evidence="6">
    <location>
        <begin position="6"/>
        <end position="21"/>
    </location>
</feature>
<dbReference type="AlphaFoldDB" id="A0A0F9YJA5"/>